<keyword evidence="2" id="KW-1185">Reference proteome</keyword>
<dbReference type="HOGENOM" id="CLU_1025893_0_0_6"/>
<dbReference type="Proteomes" id="UP000000238">
    <property type="component" value="Chromosome"/>
</dbReference>
<evidence type="ECO:0000313" key="2">
    <source>
        <dbReference type="Proteomes" id="UP000000238"/>
    </source>
</evidence>
<accession>Q2SI00</accession>
<dbReference type="EMBL" id="CP000155">
    <property type="protein sequence ID" value="ABC29724.1"/>
    <property type="molecule type" value="Genomic_DNA"/>
</dbReference>
<dbReference type="KEGG" id="hch:HCH_02952"/>
<dbReference type="AlphaFoldDB" id="Q2SI00"/>
<dbReference type="OrthoDB" id="6203131at2"/>
<name>Q2SI00_HAHCH</name>
<evidence type="ECO:0000313" key="1">
    <source>
        <dbReference type="EMBL" id="ABC29724.1"/>
    </source>
</evidence>
<dbReference type="RefSeq" id="WP_011396793.1">
    <property type="nucleotide sequence ID" value="NC_007645.1"/>
</dbReference>
<proteinExistence type="predicted"/>
<dbReference type="eggNOG" id="ENOG5033Z1C">
    <property type="taxonomic scope" value="Bacteria"/>
</dbReference>
<gene>
    <name evidence="1" type="ordered locus">HCH_02952</name>
</gene>
<protein>
    <submittedName>
        <fullName evidence="1">Uncharacterized protein</fullName>
    </submittedName>
</protein>
<sequence>MHWLKRLKASNMNPLGPDFSNAPMVKFSLSGKELSFLCPRHEMSGPFSKCSDAVINIYDDNIYSRWAKSKTGMSIDIIDTGWKFWDRPFGEGAIGYVTLDARLQRRDPHYRVIDSLLNSDDMKCWLITYTNNIWGYVNRELVANPERQARPVDPERDFWRYPKTHEEISTTNINGIDWFNYVVDRPYDAKRHLWHTPISEDHELAFSFNASALGRNYYKDDHDLDGAVERTVHEFIENVHIKLD</sequence>
<organism evidence="1 2">
    <name type="scientific">Hahella chejuensis (strain KCTC 2396)</name>
    <dbReference type="NCBI Taxonomy" id="349521"/>
    <lineage>
        <taxon>Bacteria</taxon>
        <taxon>Pseudomonadati</taxon>
        <taxon>Pseudomonadota</taxon>
        <taxon>Gammaproteobacteria</taxon>
        <taxon>Oceanospirillales</taxon>
        <taxon>Hahellaceae</taxon>
        <taxon>Hahella</taxon>
    </lineage>
</organism>
<reference evidence="1 2" key="1">
    <citation type="journal article" date="2005" name="Nucleic Acids Res.">
        <title>Genomic blueprint of Hahella chejuensis, a marine microbe producing an algicidal agent.</title>
        <authorList>
            <person name="Jeong H."/>
            <person name="Yim J.H."/>
            <person name="Lee C."/>
            <person name="Choi S.-H."/>
            <person name="Park Y.K."/>
            <person name="Yoon S.H."/>
            <person name="Hur C.-G."/>
            <person name="Kang H.-Y."/>
            <person name="Kim D."/>
            <person name="Lee H.H."/>
            <person name="Park K.H."/>
            <person name="Park S.-H."/>
            <person name="Park H.-S."/>
            <person name="Lee H.K."/>
            <person name="Oh T.K."/>
            <person name="Kim J.F."/>
        </authorList>
    </citation>
    <scope>NUCLEOTIDE SEQUENCE [LARGE SCALE GENOMIC DNA]</scope>
    <source>
        <strain evidence="1 2">KCTC 2396</strain>
    </source>
</reference>